<feature type="transmembrane region" description="Helical" evidence="1">
    <location>
        <begin position="194"/>
        <end position="213"/>
    </location>
</feature>
<name>A0A6C1B338_9RHOO</name>
<reference evidence="2 3" key="1">
    <citation type="submission" date="2020-02" db="EMBL/GenBank/DDBJ databases">
        <title>Nitrogenibacter mangrovi gen. nov., sp. nov. isolated from mangrove sediment, a denitrifying betaproteobacterium.</title>
        <authorList>
            <person name="Liao H."/>
            <person name="Tian Y."/>
        </authorList>
    </citation>
    <scope>NUCLEOTIDE SEQUENCE [LARGE SCALE GENOMIC DNA]</scope>
    <source>
        <strain evidence="2 3">M9-3-2</strain>
    </source>
</reference>
<keyword evidence="1" id="KW-1133">Transmembrane helix</keyword>
<organism evidence="2 3">
    <name type="scientific">Nitrogeniibacter mangrovi</name>
    <dbReference type="NCBI Taxonomy" id="2016596"/>
    <lineage>
        <taxon>Bacteria</taxon>
        <taxon>Pseudomonadati</taxon>
        <taxon>Pseudomonadota</taxon>
        <taxon>Betaproteobacteria</taxon>
        <taxon>Rhodocyclales</taxon>
        <taxon>Zoogloeaceae</taxon>
        <taxon>Nitrogeniibacter</taxon>
    </lineage>
</organism>
<keyword evidence="3" id="KW-1185">Reference proteome</keyword>
<evidence type="ECO:0000313" key="2">
    <source>
        <dbReference type="EMBL" id="QID17275.1"/>
    </source>
</evidence>
<dbReference type="KEGG" id="azq:G3580_06210"/>
<protein>
    <submittedName>
        <fullName evidence="2">Uncharacterized protein</fullName>
    </submittedName>
</protein>
<gene>
    <name evidence="2" type="ORF">G3580_06210</name>
</gene>
<sequence>MRRFIGLALLILTAVLFALVSVSALLDTRRAVYAELADWPTAPPAALDDDLYLSLAHAQLAPDGRWRIRAIDGHYLIPLFSAARPLADDAYPRALLRLPADRLAERLEPPDRVDDGIRIAVTGRQSTECHRQARRALARVDPTNRLGTRACLDDARLPADPVAVMAGLLILAAPLVLLGVWLRRGPPAAAMPRAGKIAKGFIVLAFVILIPLAKFADNAGPAAVKTFKGAVPEAVEAAKPALRESPGVLADGTPLIDLSARDDPALELFGKAKDAADGYQRLDQLGLLPDDGLSRQIQQLDSRMEFVRIAPGLFRLHSARTLMEERLMHGTHTVAGRVVTGRGDLAWDGVRLTPTGDGRIRFVALLDSLNRLQRGQLRFETGSVADWQAGRAVTLRSDDPELRVAVHGDRMIVRRGVATPARLANIATGGERTHRKVLRPDRSATAR</sequence>
<keyword evidence="1" id="KW-0812">Transmembrane</keyword>
<evidence type="ECO:0000256" key="1">
    <source>
        <dbReference type="SAM" id="Phobius"/>
    </source>
</evidence>
<dbReference type="EMBL" id="CP048836">
    <property type="protein sequence ID" value="QID17275.1"/>
    <property type="molecule type" value="Genomic_DNA"/>
</dbReference>
<accession>A0A6C1B338</accession>
<evidence type="ECO:0000313" key="3">
    <source>
        <dbReference type="Proteomes" id="UP000501991"/>
    </source>
</evidence>
<dbReference type="RefSeq" id="WP_173764439.1">
    <property type="nucleotide sequence ID" value="NZ_CP048836.1"/>
</dbReference>
<feature type="transmembrane region" description="Helical" evidence="1">
    <location>
        <begin position="162"/>
        <end position="182"/>
    </location>
</feature>
<dbReference type="AlphaFoldDB" id="A0A6C1B338"/>
<dbReference type="Proteomes" id="UP000501991">
    <property type="component" value="Chromosome"/>
</dbReference>
<keyword evidence="1" id="KW-0472">Membrane</keyword>
<proteinExistence type="predicted"/>